<evidence type="ECO:0000256" key="9">
    <source>
        <dbReference type="ARBA" id="ARBA00023235"/>
    </source>
</evidence>
<accession>A0A023B097</accession>
<dbReference type="VEuPathDB" id="CryptoDB:GNI_141030"/>
<evidence type="ECO:0000256" key="7">
    <source>
        <dbReference type="ARBA" id="ARBA00022958"/>
    </source>
</evidence>
<dbReference type="PROSITE" id="PS51385">
    <property type="entry name" value="YJEF_N"/>
    <property type="match status" value="1"/>
</dbReference>
<dbReference type="GeneID" id="22914998"/>
<keyword evidence="5" id="KW-0547">Nucleotide-binding</keyword>
<evidence type="ECO:0000256" key="1">
    <source>
        <dbReference type="ARBA" id="ARBA00000013"/>
    </source>
</evidence>
<keyword evidence="4" id="KW-0479">Metal-binding</keyword>
<reference evidence="12" key="1">
    <citation type="submission" date="2013-12" db="EMBL/GenBank/DDBJ databases">
        <authorList>
            <person name="Omoto C.K."/>
            <person name="Sibley D."/>
            <person name="Venepally P."/>
            <person name="Hadjithomas M."/>
            <person name="Karamycheva S."/>
            <person name="Brunk B."/>
            <person name="Roos D."/>
            <person name="Caler E."/>
            <person name="Lorenzi H."/>
        </authorList>
    </citation>
    <scope>NUCLEOTIDE SEQUENCE</scope>
</reference>
<feature type="domain" description="Rhodanese" evidence="10">
    <location>
        <begin position="44"/>
        <end position="93"/>
    </location>
</feature>
<evidence type="ECO:0000256" key="6">
    <source>
        <dbReference type="ARBA" id="ARBA00022857"/>
    </source>
</evidence>
<dbReference type="OrthoDB" id="10064708at2759"/>
<dbReference type="AlphaFoldDB" id="A0A023B097"/>
<keyword evidence="6" id="KW-0521">NADP</keyword>
<dbReference type="InterPro" id="IPR032976">
    <property type="entry name" value="YJEFN_prot_NAXE-like"/>
</dbReference>
<name>A0A023B097_GRENI</name>
<dbReference type="eggNOG" id="KOG2585">
    <property type="taxonomic scope" value="Eukaryota"/>
</dbReference>
<dbReference type="Proteomes" id="UP000019763">
    <property type="component" value="Unassembled WGS sequence"/>
</dbReference>
<dbReference type="InterPro" id="IPR004443">
    <property type="entry name" value="YjeF_N_dom"/>
</dbReference>
<evidence type="ECO:0000256" key="5">
    <source>
        <dbReference type="ARBA" id="ARBA00022741"/>
    </source>
</evidence>
<sequence length="228" mass="25209">MAHEPKWHELLFRASKDIPEDPWIFDQLMEIAGNGVSRCLDDFLGGVKTRKIVFLCGSGNNGGDGLVAARYMKIMGYSEVSVYYPKQGDNPFYDALITQLVCSGIHVERRAEGCVVDREVVYVDCIVGFGFSGTSLRSPWDKIMNEIREAGGICVAVDVPSGSEVDAPFPKGLKGWDALISLMLPKDCSKDFPGAHYLTGCFVPEYDSLCLTKRSRRNRTPVYPPSVL</sequence>
<keyword evidence="13" id="KW-1185">Reference proteome</keyword>
<dbReference type="GO" id="GO:0052856">
    <property type="term" value="F:NAD(P)HX epimerase activity"/>
    <property type="evidence" value="ECO:0007669"/>
    <property type="project" value="UniProtKB-EC"/>
</dbReference>
<evidence type="ECO:0000256" key="2">
    <source>
        <dbReference type="ARBA" id="ARBA00000909"/>
    </source>
</evidence>
<dbReference type="PROSITE" id="PS50206">
    <property type="entry name" value="RHODANESE_3"/>
    <property type="match status" value="1"/>
</dbReference>
<comment type="catalytic activity">
    <reaction evidence="2">
        <text>(6R)-NADPHX = (6S)-NADPHX</text>
        <dbReference type="Rhea" id="RHEA:32227"/>
        <dbReference type="ChEBI" id="CHEBI:64076"/>
        <dbReference type="ChEBI" id="CHEBI:64077"/>
        <dbReference type="EC" id="5.1.99.6"/>
    </reaction>
</comment>
<evidence type="ECO:0000259" key="11">
    <source>
        <dbReference type="PROSITE" id="PS51385"/>
    </source>
</evidence>
<dbReference type="PANTHER" id="PTHR13232:SF10">
    <property type="entry name" value="NAD(P)H-HYDRATE EPIMERASE"/>
    <property type="match status" value="1"/>
</dbReference>
<gene>
    <name evidence="12" type="ORF">GNI_141030</name>
</gene>
<dbReference type="InterPro" id="IPR001763">
    <property type="entry name" value="Rhodanese-like_dom"/>
</dbReference>
<dbReference type="Gene3D" id="3.40.50.10260">
    <property type="entry name" value="YjeF N-terminal domain"/>
    <property type="match status" value="1"/>
</dbReference>
<dbReference type="RefSeq" id="XP_011132572.1">
    <property type="nucleotide sequence ID" value="XM_011134270.1"/>
</dbReference>
<dbReference type="GO" id="GO:0000166">
    <property type="term" value="F:nucleotide binding"/>
    <property type="evidence" value="ECO:0007669"/>
    <property type="project" value="UniProtKB-KW"/>
</dbReference>
<protein>
    <recommendedName>
        <fullName evidence="3">NAD(P)H-hydrate epimerase</fullName>
        <ecNumber evidence="3">5.1.99.6</ecNumber>
    </recommendedName>
</protein>
<dbReference type="SUPFAM" id="SSF64153">
    <property type="entry name" value="YjeF N-terminal domain-like"/>
    <property type="match status" value="1"/>
</dbReference>
<dbReference type="InterPro" id="IPR036652">
    <property type="entry name" value="YjeF_N_dom_sf"/>
</dbReference>
<comment type="caution">
    <text evidence="12">The sequence shown here is derived from an EMBL/GenBank/DDBJ whole genome shotgun (WGS) entry which is preliminary data.</text>
</comment>
<dbReference type="GO" id="GO:0005739">
    <property type="term" value="C:mitochondrion"/>
    <property type="evidence" value="ECO:0007669"/>
    <property type="project" value="TreeGrafter"/>
</dbReference>
<evidence type="ECO:0000256" key="4">
    <source>
        <dbReference type="ARBA" id="ARBA00022723"/>
    </source>
</evidence>
<keyword evidence="8" id="KW-0520">NAD</keyword>
<dbReference type="PANTHER" id="PTHR13232">
    <property type="entry name" value="NAD(P)H-HYDRATE EPIMERASE"/>
    <property type="match status" value="1"/>
</dbReference>
<dbReference type="EC" id="5.1.99.6" evidence="3"/>
<evidence type="ECO:0000256" key="8">
    <source>
        <dbReference type="ARBA" id="ARBA00023027"/>
    </source>
</evidence>
<dbReference type="NCBIfam" id="TIGR00197">
    <property type="entry name" value="yjeF_nterm"/>
    <property type="match status" value="1"/>
</dbReference>
<proteinExistence type="predicted"/>
<comment type="catalytic activity">
    <reaction evidence="1">
        <text>(6R)-NADHX = (6S)-NADHX</text>
        <dbReference type="Rhea" id="RHEA:32215"/>
        <dbReference type="ChEBI" id="CHEBI:64074"/>
        <dbReference type="ChEBI" id="CHEBI:64075"/>
        <dbReference type="EC" id="5.1.99.6"/>
    </reaction>
</comment>
<dbReference type="Pfam" id="PF03853">
    <property type="entry name" value="YjeF_N"/>
    <property type="match status" value="1"/>
</dbReference>
<keyword evidence="9" id="KW-0413">Isomerase</keyword>
<dbReference type="EMBL" id="AFNH02001043">
    <property type="protein sequence ID" value="EZG45068.1"/>
    <property type="molecule type" value="Genomic_DNA"/>
</dbReference>
<dbReference type="GO" id="GO:0046872">
    <property type="term" value="F:metal ion binding"/>
    <property type="evidence" value="ECO:0007669"/>
    <property type="project" value="UniProtKB-KW"/>
</dbReference>
<evidence type="ECO:0000313" key="13">
    <source>
        <dbReference type="Proteomes" id="UP000019763"/>
    </source>
</evidence>
<evidence type="ECO:0000256" key="3">
    <source>
        <dbReference type="ARBA" id="ARBA00012228"/>
    </source>
</evidence>
<feature type="domain" description="YjeF N-terminal" evidence="11">
    <location>
        <begin position="1"/>
        <end position="215"/>
    </location>
</feature>
<organism evidence="12 13">
    <name type="scientific">Gregarina niphandrodes</name>
    <name type="common">Septate eugregarine</name>
    <dbReference type="NCBI Taxonomy" id="110365"/>
    <lineage>
        <taxon>Eukaryota</taxon>
        <taxon>Sar</taxon>
        <taxon>Alveolata</taxon>
        <taxon>Apicomplexa</taxon>
        <taxon>Conoidasida</taxon>
        <taxon>Gregarinasina</taxon>
        <taxon>Eugregarinorida</taxon>
        <taxon>Gregarinidae</taxon>
        <taxon>Gregarina</taxon>
    </lineage>
</organism>
<evidence type="ECO:0000313" key="12">
    <source>
        <dbReference type="EMBL" id="EZG45068.1"/>
    </source>
</evidence>
<keyword evidence="7" id="KW-0630">Potassium</keyword>
<evidence type="ECO:0000259" key="10">
    <source>
        <dbReference type="PROSITE" id="PS50206"/>
    </source>
</evidence>